<evidence type="ECO:0000313" key="4">
    <source>
        <dbReference type="Proteomes" id="UP000593577"/>
    </source>
</evidence>
<feature type="region of interest" description="Disordered" evidence="1">
    <location>
        <begin position="190"/>
        <end position="226"/>
    </location>
</feature>
<dbReference type="EMBL" id="JABFAA010353170">
    <property type="protein sequence ID" value="MBA0702693.1"/>
    <property type="molecule type" value="Genomic_DNA"/>
</dbReference>
<keyword evidence="2" id="KW-0812">Transmembrane</keyword>
<proteinExistence type="predicted"/>
<feature type="transmembrane region" description="Helical" evidence="2">
    <location>
        <begin position="141"/>
        <end position="159"/>
    </location>
</feature>
<evidence type="ECO:0000256" key="2">
    <source>
        <dbReference type="SAM" id="Phobius"/>
    </source>
</evidence>
<feature type="compositionally biased region" description="Basic residues" evidence="1">
    <location>
        <begin position="190"/>
        <end position="201"/>
    </location>
</feature>
<name>A0A7J8YSZ7_GOSAI</name>
<dbReference type="PANTHER" id="PTHR35275:SF3">
    <property type="entry name" value="PUTATIVE-RELATED"/>
    <property type="match status" value="1"/>
</dbReference>
<evidence type="ECO:0000256" key="1">
    <source>
        <dbReference type="SAM" id="MobiDB-lite"/>
    </source>
</evidence>
<dbReference type="InterPro" id="IPR045880">
    <property type="entry name" value="ZCF37"/>
</dbReference>
<organism evidence="3 4">
    <name type="scientific">Gossypium aridum</name>
    <name type="common">American cotton</name>
    <name type="synonym">Erioxylum aridum</name>
    <dbReference type="NCBI Taxonomy" id="34290"/>
    <lineage>
        <taxon>Eukaryota</taxon>
        <taxon>Viridiplantae</taxon>
        <taxon>Streptophyta</taxon>
        <taxon>Embryophyta</taxon>
        <taxon>Tracheophyta</taxon>
        <taxon>Spermatophyta</taxon>
        <taxon>Magnoliopsida</taxon>
        <taxon>eudicotyledons</taxon>
        <taxon>Gunneridae</taxon>
        <taxon>Pentapetalae</taxon>
        <taxon>rosids</taxon>
        <taxon>malvids</taxon>
        <taxon>Malvales</taxon>
        <taxon>Malvaceae</taxon>
        <taxon>Malvoideae</taxon>
        <taxon>Gossypium</taxon>
    </lineage>
</organism>
<feature type="compositionally biased region" description="Basic and acidic residues" evidence="1">
    <location>
        <begin position="12"/>
        <end position="28"/>
    </location>
</feature>
<feature type="region of interest" description="Disordered" evidence="1">
    <location>
        <begin position="1"/>
        <end position="34"/>
    </location>
</feature>
<accession>A0A7J8YSZ7</accession>
<feature type="compositionally biased region" description="Basic and acidic residues" evidence="1">
    <location>
        <begin position="202"/>
        <end position="214"/>
    </location>
</feature>
<evidence type="ECO:0008006" key="5">
    <source>
        <dbReference type="Google" id="ProtNLM"/>
    </source>
</evidence>
<dbReference type="AlphaFoldDB" id="A0A7J8YSZ7"/>
<keyword evidence="2" id="KW-1133">Transmembrane helix</keyword>
<reference evidence="3 4" key="1">
    <citation type="journal article" date="2019" name="Genome Biol. Evol.">
        <title>Insights into the evolution of the New World diploid cottons (Gossypium, subgenus Houzingenia) based on genome sequencing.</title>
        <authorList>
            <person name="Grover C.E."/>
            <person name="Arick M.A. 2nd"/>
            <person name="Thrash A."/>
            <person name="Conover J.L."/>
            <person name="Sanders W.S."/>
            <person name="Peterson D.G."/>
            <person name="Frelichowski J.E."/>
            <person name="Scheffler J.A."/>
            <person name="Scheffler B.E."/>
            <person name="Wendel J.F."/>
        </authorList>
    </citation>
    <scope>NUCLEOTIDE SEQUENCE [LARGE SCALE GENOMIC DNA]</scope>
    <source>
        <strain evidence="3">185</strain>
        <tissue evidence="3">Leaf</tissue>
    </source>
</reference>
<sequence length="226" mass="26439">MFRPLICGASNHQEDADYDHKSHNKDNNKNPYSGRGLDKFSALLSELEDKKQKIYLQTGSRDISMVRFMYKDSTDFVPVVIKLNDKEPKPKPVETKQQEQEAWDHKHSMETLSEAKDVMKKMSRLQPDKKKNKKGFSWKRPYFYLPTFFVLVLVLLVFFGRSVSILFTCVGWYMVPTIQGGNYSHVRRGIMKKKKKKKDHVRKLSNESEVDRSKSSSPVRDYHKKG</sequence>
<gene>
    <name evidence="3" type="ORF">Goari_022778</name>
</gene>
<feature type="transmembrane region" description="Helical" evidence="2">
    <location>
        <begin position="165"/>
        <end position="186"/>
    </location>
</feature>
<keyword evidence="2" id="KW-0472">Membrane</keyword>
<keyword evidence="4" id="KW-1185">Reference proteome</keyword>
<dbReference type="Proteomes" id="UP000593577">
    <property type="component" value="Unassembled WGS sequence"/>
</dbReference>
<evidence type="ECO:0000313" key="3">
    <source>
        <dbReference type="EMBL" id="MBA0702693.1"/>
    </source>
</evidence>
<comment type="caution">
    <text evidence="3">The sequence shown here is derived from an EMBL/GenBank/DDBJ whole genome shotgun (WGS) entry which is preliminary data.</text>
</comment>
<protein>
    <recommendedName>
        <fullName evidence="5">ZCF37</fullName>
    </recommendedName>
</protein>
<dbReference type="PANTHER" id="PTHR35275">
    <property type="entry name" value="ZCF37"/>
    <property type="match status" value="1"/>
</dbReference>